<keyword evidence="1" id="KW-0812">Transmembrane</keyword>
<gene>
    <name evidence="2" type="ORF">O1Q98_01300</name>
</gene>
<proteinExistence type="predicted"/>
<evidence type="ECO:0000313" key="2">
    <source>
        <dbReference type="EMBL" id="WFN55996.1"/>
    </source>
</evidence>
<accession>A0ABY8G7Q5</accession>
<evidence type="ECO:0000256" key="1">
    <source>
        <dbReference type="SAM" id="Phobius"/>
    </source>
</evidence>
<feature type="transmembrane region" description="Helical" evidence="1">
    <location>
        <begin position="20"/>
        <end position="39"/>
    </location>
</feature>
<dbReference type="InterPro" id="IPR006481">
    <property type="entry name" value="Phage_lambda_GpS_holin"/>
</dbReference>
<keyword evidence="1" id="KW-0472">Membrane</keyword>
<dbReference type="EMBL" id="CP114280">
    <property type="protein sequence ID" value="WFN55996.1"/>
    <property type="molecule type" value="Genomic_DNA"/>
</dbReference>
<feature type="transmembrane region" description="Helical" evidence="1">
    <location>
        <begin position="51"/>
        <end position="72"/>
    </location>
</feature>
<dbReference type="NCBIfam" id="TIGR01594">
    <property type="entry name" value="holin_lambda"/>
    <property type="match status" value="1"/>
</dbReference>
<dbReference type="Proteomes" id="UP001219630">
    <property type="component" value="Chromosome"/>
</dbReference>
<keyword evidence="3" id="KW-1185">Reference proteome</keyword>
<protein>
    <submittedName>
        <fullName evidence="2">Phage holin, lambda family</fullName>
    </submittedName>
</protein>
<dbReference type="RefSeq" id="WP_067486800.1">
    <property type="nucleotide sequence ID" value="NZ_CP114280.1"/>
</dbReference>
<organism evidence="2 3">
    <name type="scientific">Dickeya lacustris</name>
    <dbReference type="NCBI Taxonomy" id="2259638"/>
    <lineage>
        <taxon>Bacteria</taxon>
        <taxon>Pseudomonadati</taxon>
        <taxon>Pseudomonadota</taxon>
        <taxon>Gammaproteobacteria</taxon>
        <taxon>Enterobacterales</taxon>
        <taxon>Pectobacteriaceae</taxon>
        <taxon>Dickeya</taxon>
    </lineage>
</organism>
<name>A0ABY8G7Q5_9GAMM</name>
<keyword evidence="1" id="KW-1133">Transmembrane helix</keyword>
<reference evidence="2 3" key="1">
    <citation type="submission" date="2022-12" db="EMBL/GenBank/DDBJ databases">
        <title>Complete genome sequencing of Dickeya lacustris type strain LMG30899.</title>
        <authorList>
            <person name="Dobhal S."/>
            <person name="Arizala D."/>
            <person name="Arif M."/>
        </authorList>
    </citation>
    <scope>NUCLEOTIDE SEQUENCE [LARGE SCALE GENOMIC DNA]</scope>
    <source>
        <strain evidence="2 3">LMG30899</strain>
    </source>
</reference>
<evidence type="ECO:0000313" key="3">
    <source>
        <dbReference type="Proteomes" id="UP001219630"/>
    </source>
</evidence>
<dbReference type="Pfam" id="PF05106">
    <property type="entry name" value="Phage_holin_3_1"/>
    <property type="match status" value="1"/>
</dbReference>
<sequence>MKMQNNVHTWTDFWDLLRMWWNGDMPLGGVLLSILITVLRVAYMGGGHKKMLLEAALCGALTLTVISSLEYFSLPRTLTVAIGGSIGFIGVEQIRTLALRILGNRFGGNNPQA</sequence>